<gene>
    <name evidence="7" type="ORF">LIER_15915</name>
</gene>
<dbReference type="InterPro" id="IPR032799">
    <property type="entry name" value="TAXi_C"/>
</dbReference>
<dbReference type="PANTHER" id="PTHR47965">
    <property type="entry name" value="ASPARTYL PROTEASE-RELATED"/>
    <property type="match status" value="1"/>
</dbReference>
<sequence length="366" mass="39646">MACTNYLILLSTFLAIISQTSLAQTSFSPSALVLQFLWVDCDRGYVSSSYKEHDHKLRYDWRATLAQDVVALQSTDGSNPGRVVSVPNNMFICGSTSITKDLASGVTGMAGLGRSRIGMLSQLASAFSFKRKFAICLSSSKGVIFFGDGPYNFLPNQELSSQLTYIPLLINPDNVGRGYINGKPSAEYYIGVKSVRVNNVDVKLNSTLLKINNEGVGGTKISTVDRNMVLEQSLYNAVTNAFLKAASKVPRVKAVRPFNICYNSKDWGSTRLGLNVPLIELVLQSSSSSWNIYGANSMVDVGNGVACLGILVNPRPNIVKASIVIGAHQIEDNLLQFDLAASRLGFSSLLYGQRTTCGNFNFTSVA</sequence>
<feature type="domain" description="Peptidase A1" evidence="6">
    <location>
        <begin position="13"/>
        <end position="347"/>
    </location>
</feature>
<dbReference type="GO" id="GO:0006508">
    <property type="term" value="P:proteolysis"/>
    <property type="evidence" value="ECO:0007669"/>
    <property type="project" value="UniProtKB-KW"/>
</dbReference>
<dbReference type="GO" id="GO:0005576">
    <property type="term" value="C:extracellular region"/>
    <property type="evidence" value="ECO:0007669"/>
    <property type="project" value="UniProtKB-SubCell"/>
</dbReference>
<evidence type="ECO:0000313" key="8">
    <source>
        <dbReference type="Proteomes" id="UP001454036"/>
    </source>
</evidence>
<dbReference type="AlphaFoldDB" id="A0AAV3Q989"/>
<dbReference type="PANTHER" id="PTHR47965:SF103">
    <property type="entry name" value="EUKARYOTIC ASPARTYL PROTEASE FAMILY PROTEIN"/>
    <property type="match status" value="1"/>
</dbReference>
<dbReference type="InterPro" id="IPR032861">
    <property type="entry name" value="TAXi_N"/>
</dbReference>
<dbReference type="Pfam" id="PF14543">
    <property type="entry name" value="TAXi_N"/>
    <property type="match status" value="1"/>
</dbReference>
<dbReference type="InterPro" id="IPR001461">
    <property type="entry name" value="Aspartic_peptidase_A1"/>
</dbReference>
<dbReference type="InterPro" id="IPR021109">
    <property type="entry name" value="Peptidase_aspartic_dom_sf"/>
</dbReference>
<protein>
    <submittedName>
        <fullName evidence="7">Protease</fullName>
    </submittedName>
</protein>
<evidence type="ECO:0000256" key="2">
    <source>
        <dbReference type="ARBA" id="ARBA00007447"/>
    </source>
</evidence>
<evidence type="ECO:0000256" key="5">
    <source>
        <dbReference type="SAM" id="SignalP"/>
    </source>
</evidence>
<dbReference type="PROSITE" id="PS51767">
    <property type="entry name" value="PEPTIDASE_A1"/>
    <property type="match status" value="1"/>
</dbReference>
<name>A0AAV3Q989_LITER</name>
<organism evidence="7 8">
    <name type="scientific">Lithospermum erythrorhizon</name>
    <name type="common">Purple gromwell</name>
    <name type="synonym">Lithospermum officinale var. erythrorhizon</name>
    <dbReference type="NCBI Taxonomy" id="34254"/>
    <lineage>
        <taxon>Eukaryota</taxon>
        <taxon>Viridiplantae</taxon>
        <taxon>Streptophyta</taxon>
        <taxon>Embryophyta</taxon>
        <taxon>Tracheophyta</taxon>
        <taxon>Spermatophyta</taxon>
        <taxon>Magnoliopsida</taxon>
        <taxon>eudicotyledons</taxon>
        <taxon>Gunneridae</taxon>
        <taxon>Pentapetalae</taxon>
        <taxon>asterids</taxon>
        <taxon>lamiids</taxon>
        <taxon>Boraginales</taxon>
        <taxon>Boraginaceae</taxon>
        <taxon>Boraginoideae</taxon>
        <taxon>Lithospermeae</taxon>
        <taxon>Lithospermum</taxon>
    </lineage>
</organism>
<feature type="chain" id="PRO_5043730183" evidence="5">
    <location>
        <begin position="24"/>
        <end position="366"/>
    </location>
</feature>
<keyword evidence="8" id="KW-1185">Reference proteome</keyword>
<reference evidence="7 8" key="1">
    <citation type="submission" date="2024-01" db="EMBL/GenBank/DDBJ databases">
        <title>The complete chloroplast genome sequence of Lithospermum erythrorhizon: insights into the phylogenetic relationship among Boraginaceae species and the maternal lineages of purple gromwells.</title>
        <authorList>
            <person name="Okada T."/>
            <person name="Watanabe K."/>
        </authorList>
    </citation>
    <scope>NUCLEOTIDE SEQUENCE [LARGE SCALE GENOMIC DNA]</scope>
</reference>
<comment type="caution">
    <text evidence="7">The sequence shown here is derived from an EMBL/GenBank/DDBJ whole genome shotgun (WGS) entry which is preliminary data.</text>
</comment>
<keyword evidence="7" id="KW-0645">Protease</keyword>
<keyword evidence="7" id="KW-0378">Hydrolase</keyword>
<evidence type="ECO:0000259" key="6">
    <source>
        <dbReference type="PROSITE" id="PS51767"/>
    </source>
</evidence>
<evidence type="ECO:0000313" key="7">
    <source>
        <dbReference type="EMBL" id="GAA0159033.1"/>
    </source>
</evidence>
<keyword evidence="3" id="KW-0964">Secreted</keyword>
<feature type="signal peptide" evidence="5">
    <location>
        <begin position="1"/>
        <end position="23"/>
    </location>
</feature>
<comment type="similarity">
    <text evidence="2">Belongs to the peptidase A1 family.</text>
</comment>
<dbReference type="Proteomes" id="UP001454036">
    <property type="component" value="Unassembled WGS sequence"/>
</dbReference>
<evidence type="ECO:0000256" key="1">
    <source>
        <dbReference type="ARBA" id="ARBA00004239"/>
    </source>
</evidence>
<dbReference type="InterPro" id="IPR033121">
    <property type="entry name" value="PEPTIDASE_A1"/>
</dbReference>
<evidence type="ECO:0000256" key="4">
    <source>
        <dbReference type="ARBA" id="ARBA00022729"/>
    </source>
</evidence>
<dbReference type="SUPFAM" id="SSF50630">
    <property type="entry name" value="Acid proteases"/>
    <property type="match status" value="1"/>
</dbReference>
<keyword evidence="4 5" id="KW-0732">Signal</keyword>
<evidence type="ECO:0000256" key="3">
    <source>
        <dbReference type="ARBA" id="ARBA00022525"/>
    </source>
</evidence>
<comment type="subcellular location">
    <subcellularLocation>
        <location evidence="1">Secreted</location>
        <location evidence="1">Extracellular space</location>
    </subcellularLocation>
</comment>
<dbReference type="Pfam" id="PF14541">
    <property type="entry name" value="TAXi_C"/>
    <property type="match status" value="1"/>
</dbReference>
<proteinExistence type="inferred from homology"/>
<accession>A0AAV3Q989</accession>
<dbReference type="Gene3D" id="2.40.70.10">
    <property type="entry name" value="Acid Proteases"/>
    <property type="match status" value="2"/>
</dbReference>
<dbReference type="FunFam" id="2.40.70.10:FF:000041">
    <property type="entry name" value="Basic 7S globulin"/>
    <property type="match status" value="1"/>
</dbReference>
<dbReference type="GO" id="GO:0004190">
    <property type="term" value="F:aspartic-type endopeptidase activity"/>
    <property type="evidence" value="ECO:0007669"/>
    <property type="project" value="InterPro"/>
</dbReference>
<dbReference type="EMBL" id="BAABME010003507">
    <property type="protein sequence ID" value="GAA0159033.1"/>
    <property type="molecule type" value="Genomic_DNA"/>
</dbReference>